<comment type="similarity">
    <text evidence="5 13">Belongs to the UPF0102 family.</text>
</comment>
<comment type="catalytic activity">
    <reaction evidence="1 14 15 16">
        <text>Endonucleolytic cleavage to 5'-phosphomonoester.</text>
        <dbReference type="EC" id="3.1.26.4"/>
    </reaction>
</comment>
<dbReference type="InterPro" id="IPR003509">
    <property type="entry name" value="UPF0102_YraN-like"/>
</dbReference>
<evidence type="ECO:0000256" key="8">
    <source>
        <dbReference type="ARBA" id="ARBA00022722"/>
    </source>
</evidence>
<dbReference type="CDD" id="cd07182">
    <property type="entry name" value="RNase_HII_bacteria_HII_like"/>
    <property type="match status" value="1"/>
</dbReference>
<dbReference type="GeneID" id="98001354"/>
<evidence type="ECO:0000256" key="9">
    <source>
        <dbReference type="ARBA" id="ARBA00022723"/>
    </source>
</evidence>
<dbReference type="InterPro" id="IPR036397">
    <property type="entry name" value="RNaseH_sf"/>
</dbReference>
<dbReference type="HAMAP" id="MF_00048">
    <property type="entry name" value="UPF0102"/>
    <property type="match status" value="1"/>
</dbReference>
<dbReference type="InterPro" id="IPR011856">
    <property type="entry name" value="tRNA_endonuc-like_dom_sf"/>
</dbReference>
<comment type="caution">
    <text evidence="18">The sequence shown here is derived from an EMBL/GenBank/DDBJ whole genome shotgun (WGS) entry which is preliminary data.</text>
</comment>
<dbReference type="EC" id="3.1.26.4" evidence="14"/>
<dbReference type="Gene3D" id="3.30.420.10">
    <property type="entry name" value="Ribonuclease H-like superfamily/Ribonuclease H"/>
    <property type="match status" value="1"/>
</dbReference>
<proteinExistence type="inferred from homology"/>
<evidence type="ECO:0000313" key="19">
    <source>
        <dbReference type="Proteomes" id="UP000005178"/>
    </source>
</evidence>
<keyword evidence="7 14" id="KW-0963">Cytoplasm</keyword>
<dbReference type="GO" id="GO:0043137">
    <property type="term" value="P:DNA replication, removal of RNA primer"/>
    <property type="evidence" value="ECO:0007669"/>
    <property type="project" value="TreeGrafter"/>
</dbReference>
<dbReference type="GO" id="GO:0004523">
    <property type="term" value="F:RNA-DNA hybrid ribonuclease activity"/>
    <property type="evidence" value="ECO:0007669"/>
    <property type="project" value="UniProtKB-UniRule"/>
</dbReference>
<evidence type="ECO:0000256" key="12">
    <source>
        <dbReference type="ARBA" id="ARBA00023211"/>
    </source>
</evidence>
<gene>
    <name evidence="14 18" type="primary">rnhB</name>
    <name evidence="18" type="ORF">ANASTE_02360</name>
</gene>
<keyword evidence="12 14" id="KW-0464">Manganese</keyword>
<dbReference type="GO" id="GO:0006298">
    <property type="term" value="P:mismatch repair"/>
    <property type="evidence" value="ECO:0007669"/>
    <property type="project" value="TreeGrafter"/>
</dbReference>
<comment type="function">
    <text evidence="3 14 16">Endonuclease that specifically degrades the RNA of RNA-DNA hybrids.</text>
</comment>
<evidence type="ECO:0000256" key="6">
    <source>
        <dbReference type="ARBA" id="ARBA00007383"/>
    </source>
</evidence>
<dbReference type="Pfam" id="PF01351">
    <property type="entry name" value="RNase_HII"/>
    <property type="match status" value="1"/>
</dbReference>
<accession>B1CAB8</accession>
<keyword evidence="9 14" id="KW-0479">Metal-binding</keyword>
<dbReference type="GO" id="GO:0030145">
    <property type="term" value="F:manganese ion binding"/>
    <property type="evidence" value="ECO:0007669"/>
    <property type="project" value="UniProtKB-UniRule"/>
</dbReference>
<dbReference type="InterPro" id="IPR011335">
    <property type="entry name" value="Restrct_endonuc-II-like"/>
</dbReference>
<comment type="cofactor">
    <cofactor evidence="2">
        <name>Mg(2+)</name>
        <dbReference type="ChEBI" id="CHEBI:18420"/>
    </cofactor>
</comment>
<dbReference type="SUPFAM" id="SSF53098">
    <property type="entry name" value="Ribonuclease H-like"/>
    <property type="match status" value="1"/>
</dbReference>
<dbReference type="GO" id="GO:0003723">
    <property type="term" value="F:RNA binding"/>
    <property type="evidence" value="ECO:0007669"/>
    <property type="project" value="UniProtKB-UniRule"/>
</dbReference>
<dbReference type="SUPFAM" id="SSF52980">
    <property type="entry name" value="Restriction endonuclease-like"/>
    <property type="match status" value="1"/>
</dbReference>
<dbReference type="PANTHER" id="PTHR10954">
    <property type="entry name" value="RIBONUCLEASE H2 SUBUNIT A"/>
    <property type="match status" value="1"/>
</dbReference>
<dbReference type="GO" id="GO:0005737">
    <property type="term" value="C:cytoplasm"/>
    <property type="evidence" value="ECO:0007669"/>
    <property type="project" value="UniProtKB-SubCell"/>
</dbReference>
<comment type="similarity">
    <text evidence="6 14 16">Belongs to the RNase HII family.</text>
</comment>
<dbReference type="NCBIfam" id="NF009150">
    <property type="entry name" value="PRK12497.1-3"/>
    <property type="match status" value="1"/>
</dbReference>
<dbReference type="STRING" id="445971.ANASTE_02360"/>
<dbReference type="HAMAP" id="MF_00052_B">
    <property type="entry name" value="RNase_HII_B"/>
    <property type="match status" value="1"/>
</dbReference>
<comment type="subcellular location">
    <subcellularLocation>
        <location evidence="4 14">Cytoplasm</location>
    </subcellularLocation>
</comment>
<organism evidence="18 19">
    <name type="scientific">Anaerofustis stercorihominis DSM 17244</name>
    <dbReference type="NCBI Taxonomy" id="445971"/>
    <lineage>
        <taxon>Bacteria</taxon>
        <taxon>Bacillati</taxon>
        <taxon>Bacillota</taxon>
        <taxon>Clostridia</taxon>
        <taxon>Eubacteriales</taxon>
        <taxon>Eubacteriaceae</taxon>
        <taxon>Anaerofustis</taxon>
    </lineage>
</organism>
<dbReference type="Proteomes" id="UP000005178">
    <property type="component" value="Unassembled WGS sequence"/>
</dbReference>
<evidence type="ECO:0000256" key="5">
    <source>
        <dbReference type="ARBA" id="ARBA00006738"/>
    </source>
</evidence>
<sequence>MIDISGISVNKLRKMFYDIKEDEYPDYIEAFINDGRREVNKFGERLIKKNEKYQMEIKRIENIKAFENSLHDEGYKYIAGIDEVGRGPLAGPVVTAAVMLPKESNILYINDSKKLSSQKREELAEKIKEEAISYAIGIKDNGIIDKINILNATKEAMLEAVDNLKIKPEILLIDAVHLNTDIKQESFVKGDENIYSIGAASILAKVYRDKLMEDYAKDYPEYGFEKNKGYGTFDHIEAIKNNGLCPIHRSSFTNNLVTNTVQKGKNYEKVVCNYLEKHGYDLLFRNYKCKYGEIDIIIKKKNVIAFVEVKGRHKNLIEPRKYVNEDKQKKIVLSAMNYLKEKNIEDCSYRFDVVEIIDKTRGSFEINVIENAFNADVIN</sequence>
<dbReference type="InterPro" id="IPR001352">
    <property type="entry name" value="RNase_HII/HIII"/>
</dbReference>
<dbReference type="InterPro" id="IPR022898">
    <property type="entry name" value="RNase_HII"/>
</dbReference>
<dbReference type="NCBIfam" id="TIGR00252">
    <property type="entry name" value="YraN family protein"/>
    <property type="match status" value="1"/>
</dbReference>
<dbReference type="EMBL" id="ABIL02000006">
    <property type="protein sequence ID" value="EDS72629.1"/>
    <property type="molecule type" value="Genomic_DNA"/>
</dbReference>
<dbReference type="InterPro" id="IPR024567">
    <property type="entry name" value="RNase_HII/HIII_dom"/>
</dbReference>
<evidence type="ECO:0000256" key="7">
    <source>
        <dbReference type="ARBA" id="ARBA00022490"/>
    </source>
</evidence>
<dbReference type="NCBIfam" id="NF000595">
    <property type="entry name" value="PRK00015.1-3"/>
    <property type="match status" value="1"/>
</dbReference>
<evidence type="ECO:0000259" key="17">
    <source>
        <dbReference type="PROSITE" id="PS51975"/>
    </source>
</evidence>
<feature type="domain" description="RNase H type-2" evidence="17">
    <location>
        <begin position="76"/>
        <end position="267"/>
    </location>
</feature>
<dbReference type="PROSITE" id="PS51975">
    <property type="entry name" value="RNASE_H_2"/>
    <property type="match status" value="1"/>
</dbReference>
<dbReference type="HOGENOM" id="CLU_061729_0_0_9"/>
<feature type="binding site" evidence="14 15">
    <location>
        <position position="83"/>
    </location>
    <ligand>
        <name>a divalent metal cation</name>
        <dbReference type="ChEBI" id="CHEBI:60240"/>
    </ligand>
</feature>
<dbReference type="NCBIfam" id="NF000594">
    <property type="entry name" value="PRK00015.1-1"/>
    <property type="match status" value="1"/>
</dbReference>
<evidence type="ECO:0000256" key="14">
    <source>
        <dbReference type="HAMAP-Rule" id="MF_00052"/>
    </source>
</evidence>
<reference evidence="18" key="1">
    <citation type="submission" date="2008-01" db="EMBL/GenBank/DDBJ databases">
        <authorList>
            <person name="Fulton L."/>
            <person name="Clifton S."/>
            <person name="Fulton B."/>
            <person name="Xu J."/>
            <person name="Minx P."/>
            <person name="Pepin K.H."/>
            <person name="Johnson M."/>
            <person name="Thiruvilangam P."/>
            <person name="Bhonagiri V."/>
            <person name="Nash W.E."/>
            <person name="Mardis E.R."/>
            <person name="Wilson R.K."/>
        </authorList>
    </citation>
    <scope>NUCLEOTIDE SEQUENCE [LARGE SCALE GENOMIC DNA]</scope>
    <source>
        <strain evidence="18">DSM 17244</strain>
    </source>
</reference>
<dbReference type="PANTHER" id="PTHR10954:SF18">
    <property type="entry name" value="RIBONUCLEASE HII"/>
    <property type="match status" value="1"/>
</dbReference>
<evidence type="ECO:0000256" key="4">
    <source>
        <dbReference type="ARBA" id="ARBA00004496"/>
    </source>
</evidence>
<keyword evidence="11 14" id="KW-0378">Hydrolase</keyword>
<dbReference type="GO" id="GO:0032299">
    <property type="term" value="C:ribonuclease H2 complex"/>
    <property type="evidence" value="ECO:0007669"/>
    <property type="project" value="TreeGrafter"/>
</dbReference>
<dbReference type="Gene3D" id="3.40.1350.10">
    <property type="match status" value="1"/>
</dbReference>
<keyword evidence="19" id="KW-1185">Reference proteome</keyword>
<dbReference type="FunFam" id="3.30.420.10:FF:000006">
    <property type="entry name" value="Ribonuclease HII"/>
    <property type="match status" value="1"/>
</dbReference>
<keyword evidence="8 14" id="KW-0540">Nuclease</keyword>
<dbReference type="eggNOG" id="COG0164">
    <property type="taxonomic scope" value="Bacteria"/>
</dbReference>
<evidence type="ECO:0000256" key="10">
    <source>
        <dbReference type="ARBA" id="ARBA00022759"/>
    </source>
</evidence>
<evidence type="ECO:0000313" key="18">
    <source>
        <dbReference type="EMBL" id="EDS72629.1"/>
    </source>
</evidence>
<name>B1CAB8_9FIRM</name>
<dbReference type="RefSeq" id="WP_007051099.1">
    <property type="nucleotide sequence ID" value="NZ_DS560019.1"/>
</dbReference>
<dbReference type="InterPro" id="IPR012337">
    <property type="entry name" value="RNaseH-like_sf"/>
</dbReference>
<feature type="binding site" evidence="14 15">
    <location>
        <position position="82"/>
    </location>
    <ligand>
        <name>a divalent metal cation</name>
        <dbReference type="ChEBI" id="CHEBI:60240"/>
    </ligand>
</feature>
<feature type="binding site" evidence="14 15">
    <location>
        <position position="174"/>
    </location>
    <ligand>
        <name>a divalent metal cation</name>
        <dbReference type="ChEBI" id="CHEBI:60240"/>
    </ligand>
</feature>
<dbReference type="Pfam" id="PF02021">
    <property type="entry name" value="UPF0102"/>
    <property type="match status" value="1"/>
</dbReference>
<evidence type="ECO:0000256" key="15">
    <source>
        <dbReference type="PROSITE-ProRule" id="PRU01319"/>
    </source>
</evidence>
<evidence type="ECO:0000256" key="13">
    <source>
        <dbReference type="HAMAP-Rule" id="MF_00048"/>
    </source>
</evidence>
<dbReference type="AlphaFoldDB" id="B1CAB8"/>
<comment type="cofactor">
    <cofactor evidence="14 15">
        <name>Mn(2+)</name>
        <dbReference type="ChEBI" id="CHEBI:29035"/>
    </cofactor>
    <cofactor evidence="14 15">
        <name>Mg(2+)</name>
        <dbReference type="ChEBI" id="CHEBI:18420"/>
    </cofactor>
    <text evidence="14 15">Manganese or magnesium. Binds 1 divalent metal ion per monomer in the absence of substrate. May bind a second metal ion after substrate binding.</text>
</comment>
<evidence type="ECO:0000256" key="1">
    <source>
        <dbReference type="ARBA" id="ARBA00000077"/>
    </source>
</evidence>
<evidence type="ECO:0000256" key="2">
    <source>
        <dbReference type="ARBA" id="ARBA00001946"/>
    </source>
</evidence>
<protein>
    <recommendedName>
        <fullName evidence="13 14">Multifunctional fusion protein</fullName>
    </recommendedName>
    <domain>
        <recommendedName>
            <fullName evidence="14">Ribonuclease HII</fullName>
            <shortName evidence="14">RNase HII</shortName>
            <ecNumber evidence="14">3.1.26.4</ecNumber>
        </recommendedName>
    </domain>
    <domain>
        <recommendedName>
            <fullName evidence="13">UPF0102 protein ANASTE_02360</fullName>
        </recommendedName>
    </domain>
</protein>
<keyword evidence="10 14" id="KW-0255">Endonuclease</keyword>
<evidence type="ECO:0000256" key="16">
    <source>
        <dbReference type="RuleBase" id="RU003515"/>
    </source>
</evidence>
<evidence type="ECO:0000256" key="3">
    <source>
        <dbReference type="ARBA" id="ARBA00004065"/>
    </source>
</evidence>
<reference evidence="18" key="2">
    <citation type="submission" date="2013-08" db="EMBL/GenBank/DDBJ databases">
        <title>Draft genome sequence of Anaerofustis stercorihominis (DSM 17244).</title>
        <authorList>
            <person name="Sudarsanam P."/>
            <person name="Ley R."/>
            <person name="Guruge J."/>
            <person name="Turnbaugh P.J."/>
            <person name="Mahowald M."/>
            <person name="Liep D."/>
            <person name="Gordon J."/>
        </authorList>
    </citation>
    <scope>NUCLEOTIDE SEQUENCE</scope>
    <source>
        <strain evidence="18">DSM 17244</strain>
    </source>
</reference>
<evidence type="ECO:0000256" key="11">
    <source>
        <dbReference type="ARBA" id="ARBA00022801"/>
    </source>
</evidence>